<proteinExistence type="predicted"/>
<evidence type="ECO:0000256" key="1">
    <source>
        <dbReference type="SAM" id="MobiDB-lite"/>
    </source>
</evidence>
<evidence type="ECO:0000313" key="2">
    <source>
        <dbReference type="EMBL" id="MQM23465.1"/>
    </source>
</evidence>
<feature type="region of interest" description="Disordered" evidence="1">
    <location>
        <begin position="159"/>
        <end position="178"/>
    </location>
</feature>
<reference evidence="2" key="1">
    <citation type="submission" date="2017-07" db="EMBL/GenBank/DDBJ databases">
        <title>Taro Niue Genome Assembly and Annotation.</title>
        <authorList>
            <person name="Atibalentja N."/>
            <person name="Keating K."/>
            <person name="Fields C.J."/>
        </authorList>
    </citation>
    <scope>NUCLEOTIDE SEQUENCE</scope>
    <source>
        <strain evidence="2">Niue_2</strain>
        <tissue evidence="2">Leaf</tissue>
    </source>
</reference>
<dbReference type="EMBL" id="NMUH01016447">
    <property type="protein sequence ID" value="MQM23465.1"/>
    <property type="molecule type" value="Genomic_DNA"/>
</dbReference>
<feature type="non-terminal residue" evidence="2">
    <location>
        <position position="1"/>
    </location>
</feature>
<gene>
    <name evidence="2" type="ORF">Taro_056529</name>
</gene>
<accession>A0A843XXM9</accession>
<dbReference type="Proteomes" id="UP000652761">
    <property type="component" value="Unassembled WGS sequence"/>
</dbReference>
<sequence length="178" mass="20072">LAARSLVYLQCVPKLDPPVALCRRTHTQEYEAGVSPLPPAFFRVAEKSTVLCMEYLAAYFPGLVPLWAMLAGLLVEVAEEAISVVPILEVVLVTDSDPEGDLMWWQCQQPPCLLHSEMAWIVLPHFKQYAEFVPYRNGSHMPLRYHHGFTAIQVAQPVSRPRSIETPPPGERLQTWLP</sequence>
<organism evidence="2 3">
    <name type="scientific">Colocasia esculenta</name>
    <name type="common">Wild taro</name>
    <name type="synonym">Arum esculentum</name>
    <dbReference type="NCBI Taxonomy" id="4460"/>
    <lineage>
        <taxon>Eukaryota</taxon>
        <taxon>Viridiplantae</taxon>
        <taxon>Streptophyta</taxon>
        <taxon>Embryophyta</taxon>
        <taxon>Tracheophyta</taxon>
        <taxon>Spermatophyta</taxon>
        <taxon>Magnoliopsida</taxon>
        <taxon>Liliopsida</taxon>
        <taxon>Araceae</taxon>
        <taxon>Aroideae</taxon>
        <taxon>Colocasieae</taxon>
        <taxon>Colocasia</taxon>
    </lineage>
</organism>
<name>A0A843XXM9_COLES</name>
<keyword evidence="3" id="KW-1185">Reference proteome</keyword>
<dbReference type="AlphaFoldDB" id="A0A843XXM9"/>
<evidence type="ECO:0000313" key="3">
    <source>
        <dbReference type="Proteomes" id="UP000652761"/>
    </source>
</evidence>
<protein>
    <submittedName>
        <fullName evidence="2">Uncharacterized protein</fullName>
    </submittedName>
</protein>
<comment type="caution">
    <text evidence="2">The sequence shown here is derived from an EMBL/GenBank/DDBJ whole genome shotgun (WGS) entry which is preliminary data.</text>
</comment>